<dbReference type="Proteomes" id="UP001595962">
    <property type="component" value="Unassembled WGS sequence"/>
</dbReference>
<dbReference type="Gene3D" id="3.40.50.2300">
    <property type="match status" value="1"/>
</dbReference>
<dbReference type="SUPFAM" id="SSF52788">
    <property type="entry name" value="Phosphotyrosine protein phosphatases I"/>
    <property type="match status" value="1"/>
</dbReference>
<organism evidence="3 4">
    <name type="scientific">Rheinheimera marina</name>
    <dbReference type="NCBI Taxonomy" id="1774958"/>
    <lineage>
        <taxon>Bacteria</taxon>
        <taxon>Pseudomonadati</taxon>
        <taxon>Pseudomonadota</taxon>
        <taxon>Gammaproteobacteria</taxon>
        <taxon>Chromatiales</taxon>
        <taxon>Chromatiaceae</taxon>
        <taxon>Rheinheimera</taxon>
    </lineage>
</organism>
<dbReference type="EC" id="1.20.4.4" evidence="3"/>
<dbReference type="GO" id="GO:0030612">
    <property type="term" value="F:arsenate reductase (thioredoxin) activity"/>
    <property type="evidence" value="ECO:0007669"/>
    <property type="project" value="UniProtKB-EC"/>
</dbReference>
<dbReference type="PANTHER" id="PTHR43428">
    <property type="entry name" value="ARSENATE REDUCTASE"/>
    <property type="match status" value="1"/>
</dbReference>
<gene>
    <name evidence="3" type="ORF">ACFO3I_14435</name>
</gene>
<feature type="domain" description="Phosphotyrosine protein phosphatase I" evidence="2">
    <location>
        <begin position="1"/>
        <end position="139"/>
    </location>
</feature>
<keyword evidence="1" id="KW-0059">Arsenical resistance</keyword>
<comment type="caution">
    <text evidence="3">The sequence shown here is derived from an EMBL/GenBank/DDBJ whole genome shotgun (WGS) entry which is preliminary data.</text>
</comment>
<dbReference type="EMBL" id="JBHSGB010000012">
    <property type="protein sequence ID" value="MFC4656210.1"/>
    <property type="molecule type" value="Genomic_DNA"/>
</dbReference>
<dbReference type="RefSeq" id="WP_377335069.1">
    <property type="nucleotide sequence ID" value="NZ_JBHSGB010000012.1"/>
</dbReference>
<protein>
    <submittedName>
        <fullName evidence="3">Arsenate reductase ArsC</fullName>
        <ecNumber evidence="3">1.20.4.4</ecNumber>
    </submittedName>
</protein>
<dbReference type="PANTHER" id="PTHR43428:SF1">
    <property type="entry name" value="ARSENATE REDUCTASE"/>
    <property type="match status" value="1"/>
</dbReference>
<keyword evidence="4" id="KW-1185">Reference proteome</keyword>
<reference evidence="4" key="1">
    <citation type="journal article" date="2019" name="Int. J. Syst. Evol. Microbiol.">
        <title>The Global Catalogue of Microorganisms (GCM) 10K type strain sequencing project: providing services to taxonomists for standard genome sequencing and annotation.</title>
        <authorList>
            <consortium name="The Broad Institute Genomics Platform"/>
            <consortium name="The Broad Institute Genome Sequencing Center for Infectious Disease"/>
            <person name="Wu L."/>
            <person name="Ma J."/>
        </authorList>
    </citation>
    <scope>NUCLEOTIDE SEQUENCE [LARGE SCALE GENOMIC DNA]</scope>
    <source>
        <strain evidence="4">DT28</strain>
    </source>
</reference>
<dbReference type="InterPro" id="IPR036196">
    <property type="entry name" value="Ptyr_pPase_sf"/>
</dbReference>
<dbReference type="InterPro" id="IPR023485">
    <property type="entry name" value="Ptyr_pPase"/>
</dbReference>
<sequence length="160" mass="17478">MNILFLCSHNACRSILAEAIFRHVAKALGVKAQIYSAGSTPRGQVHPLTLHYLTDWQINTVGLTSKSWDDLAAMTPDLVISVCDQAAGESCPVWFGKAVKAHWSLPDPTRAGLSEVEQQREFAALLQALQQRAEALFQMTSNADSAALAAIEKRFPVTKE</sequence>
<dbReference type="CDD" id="cd16345">
    <property type="entry name" value="LMWP_ArsC"/>
    <property type="match status" value="1"/>
</dbReference>
<evidence type="ECO:0000313" key="4">
    <source>
        <dbReference type="Proteomes" id="UP001595962"/>
    </source>
</evidence>
<name>A0ABV9JPT1_9GAMM</name>
<dbReference type="SMART" id="SM00226">
    <property type="entry name" value="LMWPc"/>
    <property type="match status" value="1"/>
</dbReference>
<evidence type="ECO:0000256" key="1">
    <source>
        <dbReference type="ARBA" id="ARBA00022849"/>
    </source>
</evidence>
<evidence type="ECO:0000259" key="2">
    <source>
        <dbReference type="SMART" id="SM00226"/>
    </source>
</evidence>
<accession>A0ABV9JPT1</accession>
<proteinExistence type="predicted"/>
<dbReference type="Pfam" id="PF01451">
    <property type="entry name" value="LMWPc"/>
    <property type="match status" value="1"/>
</dbReference>
<keyword evidence="3" id="KW-0560">Oxidoreductase</keyword>
<evidence type="ECO:0000313" key="3">
    <source>
        <dbReference type="EMBL" id="MFC4656210.1"/>
    </source>
</evidence>